<evidence type="ECO:0000256" key="11">
    <source>
        <dbReference type="SAM" id="MobiDB-lite"/>
    </source>
</evidence>
<sequence length="542" mass="59838">PKPSVMPLPPNVQLGDDGKPKRRRVTAITMFTRDLRGRRADLRNLPMSNMQLINAATEAFDRLSLEEQRRYEKLAKAENRRYDDMYGDQFRRDSEGAYISERDSLAAKKHEFERYTAKIVSSLAGHVTDKSELIRTEFVVGDVCPFVDADERDNNLYVPAEFGFVKFSLARGVVGSVHCIVQPRPGAIPTHLQSHCRDLLTDTHGIPTHSCPEAEESMARLCIELKALCLNSAEAQQQYQLPIFVPSQRLVAMQKSLIYAFNNPVVSRDGCPFVKEISCSNKTKVFSFESLFLAILGSNCLPEEKRMNRVLDQQITQLLDRHRYTGEEHACKRHRQEDNMTHCALMRAHCHAWTLLERAIEPFELTCTPNHGPKELDTPVARPVKAGWLSKANNRRLASSSCPANMAASSGGAGSGGGFRGQRCWQPPAQPPAARRLPAAAAAAAPTPPAVNFFEPGCQDDRYADEVDEDCVSQAPSDYCPAALEHEFTRAVSMESRLPVAARQDSGFVDTVTVGGVGGAGGRGRGRGRPKASGPRAPIIID</sequence>
<dbReference type="GO" id="GO:0005634">
    <property type="term" value="C:nucleus"/>
    <property type="evidence" value="ECO:0007669"/>
    <property type="project" value="UniProtKB-SubCell"/>
</dbReference>
<evidence type="ECO:0000259" key="12">
    <source>
        <dbReference type="Pfam" id="PF13017"/>
    </source>
</evidence>
<evidence type="ECO:0000256" key="3">
    <source>
        <dbReference type="ARBA" id="ARBA00007057"/>
    </source>
</evidence>
<organism evidence="13 14">
    <name type="scientific">Macrostomum lignano</name>
    <dbReference type="NCBI Taxonomy" id="282301"/>
    <lineage>
        <taxon>Eukaryota</taxon>
        <taxon>Metazoa</taxon>
        <taxon>Spiralia</taxon>
        <taxon>Lophotrochozoa</taxon>
        <taxon>Platyhelminthes</taxon>
        <taxon>Rhabditophora</taxon>
        <taxon>Macrostomorpha</taxon>
        <taxon>Macrostomida</taxon>
        <taxon>Macrostomidae</taxon>
        <taxon>Macrostomum</taxon>
    </lineage>
</organism>
<evidence type="ECO:0000256" key="7">
    <source>
        <dbReference type="ARBA" id="ARBA00023125"/>
    </source>
</evidence>
<comment type="subcellular location">
    <subcellularLocation>
        <location evidence="2">Cytoplasm</location>
    </subcellularLocation>
    <subcellularLocation>
        <location evidence="1">Nucleus</location>
    </subcellularLocation>
</comment>
<dbReference type="OrthoDB" id="24555at2759"/>
<evidence type="ECO:0000256" key="4">
    <source>
        <dbReference type="ARBA" id="ARBA00022473"/>
    </source>
</evidence>
<dbReference type="InterPro" id="IPR036910">
    <property type="entry name" value="HMG_box_dom_sf"/>
</dbReference>
<dbReference type="GO" id="GO:0034587">
    <property type="term" value="P:piRNA processing"/>
    <property type="evidence" value="ECO:0007669"/>
    <property type="project" value="TreeGrafter"/>
</dbReference>
<keyword evidence="10" id="KW-0469">Meiosis</keyword>
<keyword evidence="7" id="KW-0238">DNA-binding</keyword>
<feature type="domain" description="Maelstrom" evidence="12">
    <location>
        <begin position="155"/>
        <end position="375"/>
    </location>
</feature>
<dbReference type="PANTHER" id="PTHR21358:SF4">
    <property type="entry name" value="PROTEIN MAELSTROM HOMOLOG"/>
    <property type="match status" value="1"/>
</dbReference>
<evidence type="ECO:0000256" key="1">
    <source>
        <dbReference type="ARBA" id="ARBA00004123"/>
    </source>
</evidence>
<dbReference type="PANTHER" id="PTHR21358">
    <property type="entry name" value="PROTEIN MAELSTROM HOMOLOG"/>
    <property type="match status" value="1"/>
</dbReference>
<dbReference type="GO" id="GO:0030154">
    <property type="term" value="P:cell differentiation"/>
    <property type="evidence" value="ECO:0007669"/>
    <property type="project" value="UniProtKB-KW"/>
</dbReference>
<keyword evidence="6" id="KW-0221">Differentiation</keyword>
<proteinExistence type="inferred from homology"/>
<dbReference type="InterPro" id="IPR039259">
    <property type="entry name" value="Protein_maelstrom"/>
</dbReference>
<dbReference type="EMBL" id="NIVC01001744">
    <property type="protein sequence ID" value="PAA64510.1"/>
    <property type="molecule type" value="Genomic_DNA"/>
</dbReference>
<dbReference type="InterPro" id="IPR024970">
    <property type="entry name" value="Maelstrom"/>
</dbReference>
<dbReference type="GO" id="GO:0045892">
    <property type="term" value="P:negative regulation of DNA-templated transcription"/>
    <property type="evidence" value="ECO:0007669"/>
    <property type="project" value="TreeGrafter"/>
</dbReference>
<evidence type="ECO:0000313" key="13">
    <source>
        <dbReference type="EMBL" id="PAA64510.1"/>
    </source>
</evidence>
<comment type="caution">
    <text evidence="13">The sequence shown here is derived from an EMBL/GenBank/DDBJ whole genome shotgun (WGS) entry which is preliminary data.</text>
</comment>
<dbReference type="GO" id="GO:0007140">
    <property type="term" value="P:male meiotic nuclear division"/>
    <property type="evidence" value="ECO:0007669"/>
    <property type="project" value="TreeGrafter"/>
</dbReference>
<evidence type="ECO:0000256" key="6">
    <source>
        <dbReference type="ARBA" id="ARBA00022782"/>
    </source>
</evidence>
<feature type="region of interest" description="Disordered" evidence="11">
    <location>
        <begin position="1"/>
        <end position="21"/>
    </location>
</feature>
<evidence type="ECO:0000313" key="14">
    <source>
        <dbReference type="Proteomes" id="UP000215902"/>
    </source>
</evidence>
<evidence type="ECO:0000256" key="10">
    <source>
        <dbReference type="ARBA" id="ARBA00023254"/>
    </source>
</evidence>
<comment type="similarity">
    <text evidence="3">Belongs to the maelstrom family.</text>
</comment>
<dbReference type="Gene3D" id="1.10.30.10">
    <property type="entry name" value="High mobility group box domain"/>
    <property type="match status" value="1"/>
</dbReference>
<keyword evidence="4" id="KW-0217">Developmental protein</keyword>
<accession>A0A267ESJ5</accession>
<evidence type="ECO:0000256" key="8">
    <source>
        <dbReference type="ARBA" id="ARBA00023158"/>
    </source>
</evidence>
<gene>
    <name evidence="13" type="ORF">BOX15_Mlig033749g1</name>
</gene>
<dbReference type="STRING" id="282301.A0A267ESJ5"/>
<dbReference type="SUPFAM" id="SSF47095">
    <property type="entry name" value="HMG-box"/>
    <property type="match status" value="1"/>
</dbReference>
<protein>
    <recommendedName>
        <fullName evidence="12">Maelstrom domain-containing protein</fullName>
    </recommendedName>
</protein>
<dbReference type="Proteomes" id="UP000215902">
    <property type="component" value="Unassembled WGS sequence"/>
</dbReference>
<feature type="region of interest" description="Disordered" evidence="11">
    <location>
        <begin position="518"/>
        <end position="542"/>
    </location>
</feature>
<keyword evidence="14" id="KW-1185">Reference proteome</keyword>
<dbReference type="AlphaFoldDB" id="A0A267ESJ5"/>
<keyword evidence="9" id="KW-0539">Nucleus</keyword>
<feature type="compositionally biased region" description="Pro residues" evidence="11">
    <location>
        <begin position="1"/>
        <end position="10"/>
    </location>
</feature>
<feature type="compositionally biased region" description="Low complexity" evidence="11">
    <location>
        <begin position="531"/>
        <end position="542"/>
    </location>
</feature>
<dbReference type="GO" id="GO:0043186">
    <property type="term" value="C:P granule"/>
    <property type="evidence" value="ECO:0007669"/>
    <property type="project" value="TreeGrafter"/>
</dbReference>
<dbReference type="Pfam" id="PF13017">
    <property type="entry name" value="Maelstrom"/>
    <property type="match status" value="1"/>
</dbReference>
<dbReference type="GO" id="GO:0060964">
    <property type="term" value="P:regulation of miRNA-mediated gene silencing"/>
    <property type="evidence" value="ECO:0007669"/>
    <property type="project" value="InterPro"/>
</dbReference>
<reference evidence="13 14" key="1">
    <citation type="submission" date="2017-06" db="EMBL/GenBank/DDBJ databases">
        <title>A platform for efficient transgenesis in Macrostomum lignano, a flatworm model organism for stem cell research.</title>
        <authorList>
            <person name="Berezikov E."/>
        </authorList>
    </citation>
    <scope>NUCLEOTIDE SEQUENCE [LARGE SCALE GENOMIC DNA]</scope>
    <source>
        <strain evidence="13">DV1</strain>
        <tissue evidence="13">Whole organism</tissue>
    </source>
</reference>
<dbReference type="GO" id="GO:0043565">
    <property type="term" value="F:sequence-specific DNA binding"/>
    <property type="evidence" value="ECO:0007669"/>
    <property type="project" value="TreeGrafter"/>
</dbReference>
<evidence type="ECO:0000256" key="2">
    <source>
        <dbReference type="ARBA" id="ARBA00004496"/>
    </source>
</evidence>
<keyword evidence="5" id="KW-0963">Cytoplasm</keyword>
<evidence type="ECO:0000256" key="5">
    <source>
        <dbReference type="ARBA" id="ARBA00022490"/>
    </source>
</evidence>
<feature type="non-terminal residue" evidence="13">
    <location>
        <position position="1"/>
    </location>
</feature>
<dbReference type="GO" id="GO:0007283">
    <property type="term" value="P:spermatogenesis"/>
    <property type="evidence" value="ECO:0007669"/>
    <property type="project" value="TreeGrafter"/>
</dbReference>
<keyword evidence="8" id="KW-0943">RNA-mediated gene silencing</keyword>
<evidence type="ECO:0000256" key="9">
    <source>
        <dbReference type="ARBA" id="ARBA00023242"/>
    </source>
</evidence>
<name>A0A267ESJ5_9PLAT</name>